<evidence type="ECO:0000256" key="1">
    <source>
        <dbReference type="ARBA" id="ARBA00022741"/>
    </source>
</evidence>
<dbReference type="SUPFAM" id="SSF52540">
    <property type="entry name" value="P-loop containing nucleoside triphosphate hydrolases"/>
    <property type="match status" value="1"/>
</dbReference>
<dbReference type="GO" id="GO:0004386">
    <property type="term" value="F:helicase activity"/>
    <property type="evidence" value="ECO:0007669"/>
    <property type="project" value="UniProtKB-KW"/>
</dbReference>
<keyword evidence="13" id="KW-1185">Reference proteome</keyword>
<sequence length="810" mass="91204">MNSFADVWFSNQGWTAHAFQKKTWSAMAKGRSGLLNAPTGYGKTMAIWFGVLHHYYIQRKVKKGKDTRKLHCLWITPLRALSSEIHSATTLVSDDLALDYQIGLRTGDTSTKIRQAQKKKPPQALVTTPESVHILLAGKGYTEYFSDLEFVVVDEWHELMGSKRGVLIELALSRLKALNPKLKIWGISATIGNLEEAQDILLGPENSGVMIKSAIKKKLQIETLLPEVLEKFPWAGHLGVHMAETVIPIIEKSQSTLLFTNTRSQAEIWYRQLLELKPDWAGAIALHHGSLSNEIRMWVEAALHEGSLKAVICTSSLDLGVDFRPVDTVVQIGSPKGIARFLQRAGRSGHQPGALSRIYFLPTHSLEIMEGASLKFAVKEGMMERRIPYIRSFDVLIQYLVTLAISEGFKAEETYNEVKNTHCFSSITQDEFNECLLMITKGGRSLGAYDEFHKVVSEEGVFKVTSRRIAHRHLLNIGTIVSDAMIQVKFMSGKYLGTIEEWFISKLKPGDTFWFSGRNLELVMVREMQAIVRSSSGKKGAVPSWMGGRLPLSADLGVALRHSMDVIHNPVKLKSPELQFLSPLFEKQRELSALPAEGTLLIENIQTKYGFHLFVYPFEGKFVHEGMAAVIAFRLSKIKPATFSIATNEYGFELLSDSPIPVEEALELGLFSTDDLVSDIRLGINTTEMARRRFRDIASIAGLVFQGYPGKPIKTRHLQANSALFFSVFEDYDPGNLLLRQAYDEVMDFQLESARMYAAFVRISTHAINLTFPSRLTPFSFPIFAESFRERYSNEDWQTRLGKLKDRLEK</sequence>
<comment type="similarity">
    <text evidence="9">Belongs to the Lhr helicase family. Lhr-Core subfamily.</text>
</comment>
<evidence type="ECO:0000256" key="4">
    <source>
        <dbReference type="ARBA" id="ARBA00022806"/>
    </source>
</evidence>
<evidence type="ECO:0000256" key="5">
    <source>
        <dbReference type="ARBA" id="ARBA00022840"/>
    </source>
</evidence>
<dbReference type="InterPro" id="IPR052511">
    <property type="entry name" value="ATP-dep_Helicase"/>
</dbReference>
<accession>A0A1I1ARF1</accession>
<dbReference type="Gene3D" id="3.40.50.300">
    <property type="entry name" value="P-loop containing nucleotide triphosphate hydrolases"/>
    <property type="match status" value="2"/>
</dbReference>
<dbReference type="AlphaFoldDB" id="A0A1I1ARF1"/>
<dbReference type="CDD" id="cd18796">
    <property type="entry name" value="SF2_C_LHR"/>
    <property type="match status" value="1"/>
</dbReference>
<dbReference type="GO" id="GO:0003677">
    <property type="term" value="F:DNA binding"/>
    <property type="evidence" value="ECO:0007669"/>
    <property type="project" value="UniProtKB-KW"/>
</dbReference>
<dbReference type="GO" id="GO:0006281">
    <property type="term" value="P:DNA repair"/>
    <property type="evidence" value="ECO:0007669"/>
    <property type="project" value="UniProtKB-KW"/>
</dbReference>
<keyword evidence="8" id="KW-0413">Isomerase</keyword>
<dbReference type="InterPro" id="IPR001650">
    <property type="entry name" value="Helicase_C-like"/>
</dbReference>
<dbReference type="InterPro" id="IPR027417">
    <property type="entry name" value="P-loop_NTPase"/>
</dbReference>
<dbReference type="InterPro" id="IPR045628">
    <property type="entry name" value="Lhr_WH_dom"/>
</dbReference>
<dbReference type="PROSITE" id="PS51192">
    <property type="entry name" value="HELICASE_ATP_BIND_1"/>
    <property type="match status" value="1"/>
</dbReference>
<keyword evidence="2" id="KW-0227">DNA damage</keyword>
<dbReference type="GO" id="GO:0005524">
    <property type="term" value="F:ATP binding"/>
    <property type="evidence" value="ECO:0007669"/>
    <property type="project" value="UniProtKB-KW"/>
</dbReference>
<dbReference type="Proteomes" id="UP000198790">
    <property type="component" value="Unassembled WGS sequence"/>
</dbReference>
<keyword evidence="6" id="KW-0238">DNA-binding</keyword>
<evidence type="ECO:0000256" key="8">
    <source>
        <dbReference type="ARBA" id="ARBA00023235"/>
    </source>
</evidence>
<dbReference type="Pfam" id="PF19306">
    <property type="entry name" value="WHD_Lhr"/>
    <property type="match status" value="1"/>
</dbReference>
<dbReference type="Pfam" id="PF00270">
    <property type="entry name" value="DEAD"/>
    <property type="match status" value="1"/>
</dbReference>
<keyword evidence="4 12" id="KW-0347">Helicase</keyword>
<evidence type="ECO:0000259" key="10">
    <source>
        <dbReference type="PROSITE" id="PS51192"/>
    </source>
</evidence>
<organism evidence="12 13">
    <name type="scientific">Algoriphagus aquimarinus</name>
    <dbReference type="NCBI Taxonomy" id="237018"/>
    <lineage>
        <taxon>Bacteria</taxon>
        <taxon>Pseudomonadati</taxon>
        <taxon>Bacteroidota</taxon>
        <taxon>Cytophagia</taxon>
        <taxon>Cytophagales</taxon>
        <taxon>Cyclobacteriaceae</taxon>
        <taxon>Algoriphagus</taxon>
    </lineage>
</organism>
<dbReference type="EMBL" id="FOKK01000009">
    <property type="protein sequence ID" value="SFB40594.1"/>
    <property type="molecule type" value="Genomic_DNA"/>
</dbReference>
<evidence type="ECO:0000256" key="9">
    <source>
        <dbReference type="ARBA" id="ARBA00093467"/>
    </source>
</evidence>
<dbReference type="PANTHER" id="PTHR47962:SF3">
    <property type="entry name" value="LARGE ATP-DEPENDENT HELICASE-RELATED PROTEIN"/>
    <property type="match status" value="1"/>
</dbReference>
<evidence type="ECO:0000256" key="2">
    <source>
        <dbReference type="ARBA" id="ARBA00022763"/>
    </source>
</evidence>
<evidence type="ECO:0000256" key="3">
    <source>
        <dbReference type="ARBA" id="ARBA00022801"/>
    </source>
</evidence>
<dbReference type="InterPro" id="IPR014001">
    <property type="entry name" value="Helicase_ATP-bd"/>
</dbReference>
<keyword evidence="3" id="KW-0378">Hydrolase</keyword>
<dbReference type="InterPro" id="IPR013701">
    <property type="entry name" value="Lhr-like_DEAD/DEAH_assoc"/>
</dbReference>
<evidence type="ECO:0000313" key="13">
    <source>
        <dbReference type="Proteomes" id="UP000198790"/>
    </source>
</evidence>
<keyword evidence="1" id="KW-0547">Nucleotide-binding</keyword>
<dbReference type="GO" id="GO:0016887">
    <property type="term" value="F:ATP hydrolysis activity"/>
    <property type="evidence" value="ECO:0007669"/>
    <property type="project" value="TreeGrafter"/>
</dbReference>
<dbReference type="PROSITE" id="PS51194">
    <property type="entry name" value="HELICASE_CTER"/>
    <property type="match status" value="1"/>
</dbReference>
<keyword evidence="5" id="KW-0067">ATP-binding</keyword>
<dbReference type="OrthoDB" id="9815222at2"/>
<dbReference type="InterPro" id="IPR026362">
    <property type="entry name" value="DEXH_lig_assoc"/>
</dbReference>
<dbReference type="RefSeq" id="WP_092898068.1">
    <property type="nucleotide sequence ID" value="NZ_FOKK01000009.1"/>
</dbReference>
<dbReference type="SMART" id="SM00487">
    <property type="entry name" value="DEXDc"/>
    <property type="match status" value="1"/>
</dbReference>
<name>A0A1I1ARF1_9BACT</name>
<dbReference type="Pfam" id="PF00271">
    <property type="entry name" value="Helicase_C"/>
    <property type="match status" value="1"/>
</dbReference>
<evidence type="ECO:0000256" key="6">
    <source>
        <dbReference type="ARBA" id="ARBA00023125"/>
    </source>
</evidence>
<dbReference type="Pfam" id="PF08494">
    <property type="entry name" value="DEAD_assoc"/>
    <property type="match status" value="1"/>
</dbReference>
<dbReference type="PANTHER" id="PTHR47962">
    <property type="entry name" value="ATP-DEPENDENT HELICASE LHR-RELATED-RELATED"/>
    <property type="match status" value="1"/>
</dbReference>
<evidence type="ECO:0000313" key="12">
    <source>
        <dbReference type="EMBL" id="SFB40594.1"/>
    </source>
</evidence>
<proteinExistence type="inferred from homology"/>
<evidence type="ECO:0000256" key="7">
    <source>
        <dbReference type="ARBA" id="ARBA00023204"/>
    </source>
</evidence>
<gene>
    <name evidence="12" type="ORF">SAMN04489723_10963</name>
</gene>
<feature type="domain" description="Helicase C-terminal" evidence="11">
    <location>
        <begin position="220"/>
        <end position="401"/>
    </location>
</feature>
<dbReference type="STRING" id="237018.SAMN04489723_10963"/>
<dbReference type="InterPro" id="IPR017170">
    <property type="entry name" value="Lhr-like"/>
</dbReference>
<keyword evidence="7" id="KW-0234">DNA repair</keyword>
<dbReference type="PIRSF" id="PIRSF037307">
    <property type="entry name" value="Lhr-like_helic_prd"/>
    <property type="match status" value="1"/>
</dbReference>
<dbReference type="NCBIfam" id="TIGR04121">
    <property type="entry name" value="DEXH_lig_assoc"/>
    <property type="match status" value="1"/>
</dbReference>
<dbReference type="InterPro" id="IPR011545">
    <property type="entry name" value="DEAD/DEAH_box_helicase_dom"/>
</dbReference>
<dbReference type="SMART" id="SM00490">
    <property type="entry name" value="HELICc"/>
    <property type="match status" value="1"/>
</dbReference>
<reference evidence="12 13" key="1">
    <citation type="submission" date="2016-10" db="EMBL/GenBank/DDBJ databases">
        <authorList>
            <person name="de Groot N.N."/>
        </authorList>
    </citation>
    <scope>NUCLEOTIDE SEQUENCE [LARGE SCALE GENOMIC DNA]</scope>
    <source>
        <strain evidence="12 13">DSM 23399</strain>
    </source>
</reference>
<feature type="domain" description="Helicase ATP-binding" evidence="10">
    <location>
        <begin position="24"/>
        <end position="209"/>
    </location>
</feature>
<protein>
    <submittedName>
        <fullName evidence="12">ATP-dependent helicase Lhr and Lhr-like helicase</fullName>
    </submittedName>
</protein>
<evidence type="ECO:0000259" key="11">
    <source>
        <dbReference type="PROSITE" id="PS51194"/>
    </source>
</evidence>